<evidence type="ECO:0000256" key="2">
    <source>
        <dbReference type="ARBA" id="ARBA00012282"/>
    </source>
</evidence>
<protein>
    <recommendedName>
        <fullName evidence="2">cyclic-guanylate-specific phosphodiesterase</fullName>
        <ecNumber evidence="2">3.1.4.52</ecNumber>
    </recommendedName>
</protein>
<dbReference type="InterPro" id="IPR001633">
    <property type="entry name" value="EAL_dom"/>
</dbReference>
<keyword evidence="8 10" id="KW-0472">Membrane</keyword>
<evidence type="ECO:0000256" key="4">
    <source>
        <dbReference type="ARBA" id="ARBA00022636"/>
    </source>
</evidence>
<evidence type="ECO:0000256" key="1">
    <source>
        <dbReference type="ARBA" id="ARBA00004651"/>
    </source>
</evidence>
<dbReference type="OrthoDB" id="9813903at2"/>
<evidence type="ECO:0000256" key="9">
    <source>
        <dbReference type="ARBA" id="ARBA00034290"/>
    </source>
</evidence>
<keyword evidence="7 10" id="KW-1133">Transmembrane helix</keyword>
<dbReference type="InterPro" id="IPR035919">
    <property type="entry name" value="EAL_sf"/>
</dbReference>
<name>A0A2N5C6M0_9BURK</name>
<keyword evidence="5 10" id="KW-0812">Transmembrane</keyword>
<keyword evidence="3" id="KW-1003">Cell membrane</keyword>
<dbReference type="EC" id="3.1.4.52" evidence="2"/>
<evidence type="ECO:0000313" key="12">
    <source>
        <dbReference type="EMBL" id="PLP97871.1"/>
    </source>
</evidence>
<accession>A0A2N5C6M0</accession>
<evidence type="ECO:0000256" key="5">
    <source>
        <dbReference type="ARBA" id="ARBA00022692"/>
    </source>
</evidence>
<dbReference type="SUPFAM" id="SSF141868">
    <property type="entry name" value="EAL domain-like"/>
    <property type="match status" value="1"/>
</dbReference>
<comment type="catalytic activity">
    <reaction evidence="9">
        <text>3',3'-c-di-GMP + H2O = 5'-phosphoguanylyl(3'-&gt;5')guanosine + H(+)</text>
        <dbReference type="Rhea" id="RHEA:24902"/>
        <dbReference type="ChEBI" id="CHEBI:15377"/>
        <dbReference type="ChEBI" id="CHEBI:15378"/>
        <dbReference type="ChEBI" id="CHEBI:58754"/>
        <dbReference type="ChEBI" id="CHEBI:58805"/>
        <dbReference type="EC" id="3.1.4.52"/>
    </reaction>
</comment>
<dbReference type="Gene3D" id="3.20.20.450">
    <property type="entry name" value="EAL domain"/>
    <property type="match status" value="1"/>
</dbReference>
<dbReference type="Pfam" id="PF12792">
    <property type="entry name" value="CSS-motif"/>
    <property type="match status" value="1"/>
</dbReference>
<feature type="transmembrane region" description="Helical" evidence="10">
    <location>
        <begin position="20"/>
        <end position="38"/>
    </location>
</feature>
<evidence type="ECO:0000256" key="8">
    <source>
        <dbReference type="ARBA" id="ARBA00023136"/>
    </source>
</evidence>
<dbReference type="GO" id="GO:0005886">
    <property type="term" value="C:plasma membrane"/>
    <property type="evidence" value="ECO:0007669"/>
    <property type="project" value="UniProtKB-SubCell"/>
</dbReference>
<comment type="subcellular location">
    <subcellularLocation>
        <location evidence="1">Cell membrane</location>
        <topology evidence="1">Multi-pass membrane protein</topology>
    </subcellularLocation>
</comment>
<gene>
    <name evidence="12" type="ORF">CYJ10_25685</name>
</gene>
<dbReference type="InterPro" id="IPR024744">
    <property type="entry name" value="CSS-motif_dom"/>
</dbReference>
<dbReference type="SMART" id="SM00052">
    <property type="entry name" value="EAL"/>
    <property type="match status" value="1"/>
</dbReference>
<evidence type="ECO:0000256" key="3">
    <source>
        <dbReference type="ARBA" id="ARBA00022475"/>
    </source>
</evidence>
<dbReference type="PROSITE" id="PS50883">
    <property type="entry name" value="EAL"/>
    <property type="match status" value="1"/>
</dbReference>
<proteinExistence type="predicted"/>
<keyword evidence="6" id="KW-0378">Hydrolase</keyword>
<dbReference type="RefSeq" id="WP_101684264.1">
    <property type="nucleotide sequence ID" value="NZ_PJRP01000015.1"/>
</dbReference>
<dbReference type="AlphaFoldDB" id="A0A2N5C6M0"/>
<comment type="caution">
    <text evidence="12">The sequence shown here is derived from an EMBL/GenBank/DDBJ whole genome shotgun (WGS) entry which is preliminary data.</text>
</comment>
<sequence length="533" mass="58668">MALKFWQERFGGWHVSPLTLLGWLCTCLCFVAVAVWLGRQHADHLVTQREASIGAEIVATLERVVETVEAQGHQYVAPLAGKPCAAANRALATSHSFIPYIRTAALVERGVIYCSGTRGPVNVSLSYYFADPQPGVAHRLMLVQGTPFREYAPALAMFLPQPGQPDRGSFLLIEGRYVTDALSHGLGFGASEVVLTVGQASIYHDGTYLPAPVAMAGGMATLSKAWPLQVNVMASFEYVTAMHRKYDLLYGAIGLLAGLLVVAVFLLVAAPRRLLLQAVRQALKRGEFHLVYQPIVEVHARQWIGAEALLRWQHPRWGSIPPGSYIETVESTPLIDDITHFVLRRVVEDINRYGPSAPLHVAVNAAPLSLRRRTFLGDLDTLQRAMPDGSGLVLEITERHLLADSGATRDAFDRLHQAGIRLAVDDFGTRNSNLDLIKSFPFDYLKIDRQFTQDVDANAQALLRSIVSMAHHFHLVVIAEGIETEAQHALIVEAGVDWAQGYLYQRPAAPASILARRGIWVNERDDVSETEAV</sequence>
<reference evidence="12 13" key="1">
    <citation type="submission" date="2017-12" db="EMBL/GenBank/DDBJ databases">
        <title>Genome sequence of the active heterotrophic nitrifier-denitrifier, Cupriavidus pauculus UM1.</title>
        <authorList>
            <person name="Putonti C."/>
            <person name="Castignetti D."/>
        </authorList>
    </citation>
    <scope>NUCLEOTIDE SEQUENCE [LARGE SCALE GENOMIC DNA]</scope>
    <source>
        <strain evidence="12 13">UM1</strain>
    </source>
</reference>
<evidence type="ECO:0000256" key="10">
    <source>
        <dbReference type="SAM" id="Phobius"/>
    </source>
</evidence>
<evidence type="ECO:0000313" key="13">
    <source>
        <dbReference type="Proteomes" id="UP000234341"/>
    </source>
</evidence>
<organism evidence="12 13">
    <name type="scientific">Cupriavidus pauculus</name>
    <dbReference type="NCBI Taxonomy" id="82633"/>
    <lineage>
        <taxon>Bacteria</taxon>
        <taxon>Pseudomonadati</taxon>
        <taxon>Pseudomonadota</taxon>
        <taxon>Betaproteobacteria</taxon>
        <taxon>Burkholderiales</taxon>
        <taxon>Burkholderiaceae</taxon>
        <taxon>Cupriavidus</taxon>
    </lineage>
</organism>
<evidence type="ECO:0000256" key="6">
    <source>
        <dbReference type="ARBA" id="ARBA00022801"/>
    </source>
</evidence>
<feature type="transmembrane region" description="Helical" evidence="10">
    <location>
        <begin position="248"/>
        <end position="270"/>
    </location>
</feature>
<dbReference type="PANTHER" id="PTHR33121">
    <property type="entry name" value="CYCLIC DI-GMP PHOSPHODIESTERASE PDEF"/>
    <property type="match status" value="1"/>
</dbReference>
<dbReference type="GO" id="GO:0071111">
    <property type="term" value="F:cyclic-guanylate-specific phosphodiesterase activity"/>
    <property type="evidence" value="ECO:0007669"/>
    <property type="project" value="UniProtKB-EC"/>
</dbReference>
<evidence type="ECO:0000256" key="7">
    <source>
        <dbReference type="ARBA" id="ARBA00022989"/>
    </source>
</evidence>
<feature type="domain" description="EAL" evidence="11">
    <location>
        <begin position="272"/>
        <end position="521"/>
    </location>
</feature>
<dbReference type="Proteomes" id="UP000234341">
    <property type="component" value="Unassembled WGS sequence"/>
</dbReference>
<dbReference type="PANTHER" id="PTHR33121:SF70">
    <property type="entry name" value="SIGNALING PROTEIN YKOW"/>
    <property type="match status" value="1"/>
</dbReference>
<dbReference type="CDD" id="cd01948">
    <property type="entry name" value="EAL"/>
    <property type="match status" value="1"/>
</dbReference>
<keyword evidence="4" id="KW-0973">c-di-GMP</keyword>
<dbReference type="InterPro" id="IPR050706">
    <property type="entry name" value="Cyclic-di-GMP_PDE-like"/>
</dbReference>
<dbReference type="EMBL" id="PJRP01000015">
    <property type="protein sequence ID" value="PLP97871.1"/>
    <property type="molecule type" value="Genomic_DNA"/>
</dbReference>
<evidence type="ECO:0000259" key="11">
    <source>
        <dbReference type="PROSITE" id="PS50883"/>
    </source>
</evidence>
<dbReference type="Pfam" id="PF00563">
    <property type="entry name" value="EAL"/>
    <property type="match status" value="1"/>
</dbReference>